<evidence type="ECO:0000313" key="4">
    <source>
        <dbReference type="Proteomes" id="UP001415857"/>
    </source>
</evidence>
<dbReference type="EMBL" id="JBBPBK010000007">
    <property type="protein sequence ID" value="KAK9282353.1"/>
    <property type="molecule type" value="Genomic_DNA"/>
</dbReference>
<sequence length="502" mass="55757">MEEESSRLHRSHLLMASAHTQSHVVIFPFMAQGHTFPLIDLSKALAFRGLKVTIITTPSNASSLFPKISTYPQISLSIIPFPRVAELPEGCENTANLPSMDLWVSFAKATENLQQPFEAVLKDMSKAGCLPICVISDFFLGWTLDTCRSFGIPRIVFHGMGVLPMLLSKTSFSHIPCIMASSYSDPIPFPEVKIPFTLNRTDFPDLPRWIDPTDPFSRAVWEAGEGDVNSWGVIVNSFEELEGDYVAGLESFYITKGAKAWCVGPVLLYDQIQQETLVSDRSHNGNQSDPYIKWLDEIGESGRLVMYVSFGTQAHISDAQMDEIAHGLEMAGEPFIWVIKSITWVPPDRWEERVKERGLIVKDWVEQRCILAHPAIGGFLRHCGWNSVLESLSNGVPLLAWPIGNDQPLNAKFVVDGLGAGVWVPQTSVGREEIVTVGCGLICDGVKELMGGLQGKKARETAQILRTKSRRAVEKGGSSDKKLDELIECLTRRQKENTEDIL</sequence>
<gene>
    <name evidence="3" type="ORF">L1049_005270</name>
</gene>
<reference evidence="3 4" key="1">
    <citation type="journal article" date="2024" name="Plant J.">
        <title>Genome sequences and population genomics reveal climatic adaptation and genomic divergence between two closely related sweetgum species.</title>
        <authorList>
            <person name="Xu W.Q."/>
            <person name="Ren C.Q."/>
            <person name="Zhang X.Y."/>
            <person name="Comes H.P."/>
            <person name="Liu X.H."/>
            <person name="Li Y.G."/>
            <person name="Kettle C.J."/>
            <person name="Jalonen R."/>
            <person name="Gaisberger H."/>
            <person name="Ma Y.Z."/>
            <person name="Qiu Y.X."/>
        </authorList>
    </citation>
    <scope>NUCLEOTIDE SEQUENCE [LARGE SCALE GENOMIC DNA]</scope>
    <source>
        <strain evidence="3">Hangzhou</strain>
    </source>
</reference>
<evidence type="ECO:0000256" key="2">
    <source>
        <dbReference type="ARBA" id="ARBA00022679"/>
    </source>
</evidence>
<comment type="caution">
    <text evidence="3">The sequence shown here is derived from an EMBL/GenBank/DDBJ whole genome shotgun (WGS) entry which is preliminary data.</text>
</comment>
<proteinExistence type="inferred from homology"/>
<accession>A0AAP0X1B9</accession>
<dbReference type="SUPFAM" id="SSF53756">
    <property type="entry name" value="UDP-Glycosyltransferase/glycogen phosphorylase"/>
    <property type="match status" value="1"/>
</dbReference>
<comment type="similarity">
    <text evidence="1">Belongs to the UDP-glycosyltransferase family.</text>
</comment>
<dbReference type="Pfam" id="PF00201">
    <property type="entry name" value="UDPGT"/>
    <property type="match status" value="1"/>
</dbReference>
<name>A0AAP0X1B9_LIQFO</name>
<dbReference type="PANTHER" id="PTHR48047">
    <property type="entry name" value="GLYCOSYLTRANSFERASE"/>
    <property type="match status" value="1"/>
</dbReference>
<protein>
    <recommendedName>
        <fullName evidence="5">Glycosyltransferase</fullName>
    </recommendedName>
</protein>
<keyword evidence="4" id="KW-1185">Reference proteome</keyword>
<dbReference type="InterPro" id="IPR002213">
    <property type="entry name" value="UDP_glucos_trans"/>
</dbReference>
<dbReference type="AlphaFoldDB" id="A0AAP0X1B9"/>
<dbReference type="CDD" id="cd03784">
    <property type="entry name" value="GT1_Gtf-like"/>
    <property type="match status" value="1"/>
</dbReference>
<evidence type="ECO:0008006" key="5">
    <source>
        <dbReference type="Google" id="ProtNLM"/>
    </source>
</evidence>
<dbReference type="Gene3D" id="3.40.50.2000">
    <property type="entry name" value="Glycogen Phosphorylase B"/>
    <property type="match status" value="2"/>
</dbReference>
<organism evidence="3 4">
    <name type="scientific">Liquidambar formosana</name>
    <name type="common">Formosan gum</name>
    <dbReference type="NCBI Taxonomy" id="63359"/>
    <lineage>
        <taxon>Eukaryota</taxon>
        <taxon>Viridiplantae</taxon>
        <taxon>Streptophyta</taxon>
        <taxon>Embryophyta</taxon>
        <taxon>Tracheophyta</taxon>
        <taxon>Spermatophyta</taxon>
        <taxon>Magnoliopsida</taxon>
        <taxon>eudicotyledons</taxon>
        <taxon>Gunneridae</taxon>
        <taxon>Pentapetalae</taxon>
        <taxon>Saxifragales</taxon>
        <taxon>Altingiaceae</taxon>
        <taxon>Liquidambar</taxon>
    </lineage>
</organism>
<evidence type="ECO:0000256" key="1">
    <source>
        <dbReference type="ARBA" id="ARBA00009995"/>
    </source>
</evidence>
<dbReference type="GO" id="GO:0035251">
    <property type="term" value="F:UDP-glucosyltransferase activity"/>
    <property type="evidence" value="ECO:0007669"/>
    <property type="project" value="TreeGrafter"/>
</dbReference>
<evidence type="ECO:0000313" key="3">
    <source>
        <dbReference type="EMBL" id="KAK9282353.1"/>
    </source>
</evidence>
<dbReference type="FunFam" id="3.40.50.2000:FF:000107">
    <property type="entry name" value="Glycosyltransferase"/>
    <property type="match status" value="1"/>
</dbReference>
<dbReference type="PANTHER" id="PTHR48047:SF218">
    <property type="entry name" value="GLYCOSYLTRANSFERASE"/>
    <property type="match status" value="1"/>
</dbReference>
<dbReference type="Proteomes" id="UP001415857">
    <property type="component" value="Unassembled WGS sequence"/>
</dbReference>
<keyword evidence="2" id="KW-0808">Transferase</keyword>